<proteinExistence type="predicted"/>
<reference evidence="2" key="1">
    <citation type="journal article" date="2008" name="Tree Genet. Genomes">
        <title>Amounts and patterns of nucleotide variation within and between two Japanese conifers, sugi (Cryptomeria japonica) and hinoki (Chamaecyparis obtusa) (Cupressaceae sensu lato).</title>
        <authorList>
            <person name="Kado T."/>
            <person name="Matsumoto A."/>
            <person name="Ujino-Ihara T."/>
            <person name="Tsumura Y."/>
        </authorList>
    </citation>
    <scope>NUCLEOTIDE SEQUENCE</scope>
</reference>
<name>A2PYZ4_CRYJA</name>
<evidence type="ECO:0000313" key="2">
    <source>
        <dbReference type="EMBL" id="BAF45948.1"/>
    </source>
</evidence>
<organism evidence="2">
    <name type="scientific">Cryptomeria japonica</name>
    <name type="common">Japanese cedar</name>
    <name type="synonym">Cupressus japonica</name>
    <dbReference type="NCBI Taxonomy" id="3369"/>
    <lineage>
        <taxon>Eukaryota</taxon>
        <taxon>Viridiplantae</taxon>
        <taxon>Streptophyta</taxon>
        <taxon>Embryophyta</taxon>
        <taxon>Tracheophyta</taxon>
        <taxon>Spermatophyta</taxon>
        <taxon>Pinopsida</taxon>
        <taxon>Pinidae</taxon>
        <taxon>Conifers II</taxon>
        <taxon>Cupressales</taxon>
        <taxon>Cupressaceae</taxon>
        <taxon>Cryptomeria</taxon>
    </lineage>
</organism>
<feature type="region of interest" description="Disordered" evidence="1">
    <location>
        <begin position="50"/>
        <end position="80"/>
    </location>
</feature>
<feature type="non-terminal residue" evidence="2">
    <location>
        <position position="1"/>
    </location>
</feature>
<evidence type="ECO:0000256" key="1">
    <source>
        <dbReference type="SAM" id="MobiDB-lite"/>
    </source>
</evidence>
<dbReference type="EMBL" id="AB264178">
    <property type="protein sequence ID" value="BAF45948.1"/>
    <property type="molecule type" value="Genomic_DNA"/>
</dbReference>
<feature type="region of interest" description="Disordered" evidence="1">
    <location>
        <begin position="186"/>
        <end position="205"/>
    </location>
</feature>
<accession>A2PYZ4</accession>
<feature type="region of interest" description="Disordered" evidence="1">
    <location>
        <begin position="221"/>
        <end position="258"/>
    </location>
</feature>
<dbReference type="AlphaFoldDB" id="A2PYZ4"/>
<gene>
    <name evidence="2" type="primary">CC0374</name>
</gene>
<feature type="region of interest" description="Disordered" evidence="1">
    <location>
        <begin position="1"/>
        <end position="22"/>
    </location>
</feature>
<protein>
    <submittedName>
        <fullName evidence="2">Uncharacterized protein CC0374</fullName>
    </submittedName>
</protein>
<feature type="compositionally biased region" description="Polar residues" evidence="1">
    <location>
        <begin position="187"/>
        <end position="200"/>
    </location>
</feature>
<sequence>LLGLADVPLSHSFPGPHSRPPPAFFPYHHGPGPYDPNLGAINAMTVQQQINHQPPPQSRQMKLFDHGSSPEQQHPAPEVWSEHLPGRPFSQEQSGQMLYPLHNGPHMNQTVYNSLRPHGFPPNHFMQPVPVPQRGLSSINNFPFIPDQMPHGPRGLPSNYPHHIAGPFTPEIPIHSMQGLPFHSHSSHTTHGMAHNQSFRPNLGASHEFSVTTDGSQHAVVMGNDGPSMDSLFAKESKRQPAGALPVSQYPGRNMGYG</sequence>